<dbReference type="CDD" id="cd00130">
    <property type="entry name" value="PAS"/>
    <property type="match status" value="1"/>
</dbReference>
<evidence type="ECO:0000259" key="7">
    <source>
        <dbReference type="PROSITE" id="PS50887"/>
    </source>
</evidence>
<dbReference type="Pfam" id="PF00990">
    <property type="entry name" value="GGDEF"/>
    <property type="match status" value="1"/>
</dbReference>
<feature type="domain" description="GGDEF" evidence="7">
    <location>
        <begin position="665"/>
        <end position="804"/>
    </location>
</feature>
<dbReference type="NCBIfam" id="TIGR00254">
    <property type="entry name" value="GGDEF"/>
    <property type="match status" value="1"/>
</dbReference>
<proteinExistence type="predicted"/>
<dbReference type="Pfam" id="PF00672">
    <property type="entry name" value="HAMP"/>
    <property type="match status" value="1"/>
</dbReference>
<comment type="cofactor">
    <cofactor evidence="1">
        <name>Mg(2+)</name>
        <dbReference type="ChEBI" id="CHEBI:18420"/>
    </cofactor>
</comment>
<keyword evidence="9" id="KW-1185">Reference proteome</keyword>
<feature type="domain" description="HAMP" evidence="6">
    <location>
        <begin position="454"/>
        <end position="507"/>
    </location>
</feature>
<keyword evidence="2" id="KW-0472">Membrane</keyword>
<dbReference type="GO" id="GO:0016020">
    <property type="term" value="C:membrane"/>
    <property type="evidence" value="ECO:0007669"/>
    <property type="project" value="InterPro"/>
</dbReference>
<dbReference type="OrthoDB" id="9799509at2"/>
<evidence type="ECO:0000259" key="4">
    <source>
        <dbReference type="PROSITE" id="PS50113"/>
    </source>
</evidence>
<dbReference type="InterPro" id="IPR000014">
    <property type="entry name" value="PAS"/>
</dbReference>
<dbReference type="SMART" id="SM00304">
    <property type="entry name" value="HAMP"/>
    <property type="match status" value="1"/>
</dbReference>
<dbReference type="CDD" id="cd01949">
    <property type="entry name" value="GGDEF"/>
    <property type="match status" value="1"/>
</dbReference>
<gene>
    <name evidence="8" type="ORF">EPA86_16380</name>
</gene>
<dbReference type="Proteomes" id="UP000315303">
    <property type="component" value="Unassembled WGS sequence"/>
</dbReference>
<dbReference type="SMART" id="SM00086">
    <property type="entry name" value="PAC"/>
    <property type="match status" value="1"/>
</dbReference>
<dbReference type="PANTHER" id="PTHR44757:SF2">
    <property type="entry name" value="BIOFILM ARCHITECTURE MAINTENANCE PROTEIN MBAA"/>
    <property type="match status" value="1"/>
</dbReference>
<dbReference type="Gene3D" id="3.30.70.270">
    <property type="match status" value="1"/>
</dbReference>
<dbReference type="FunFam" id="3.30.70.270:FF:000001">
    <property type="entry name" value="Diguanylate cyclase domain protein"/>
    <property type="match status" value="1"/>
</dbReference>
<dbReference type="GO" id="GO:0003824">
    <property type="term" value="F:catalytic activity"/>
    <property type="evidence" value="ECO:0007669"/>
    <property type="project" value="UniProtKB-ARBA"/>
</dbReference>
<dbReference type="InterPro" id="IPR001610">
    <property type="entry name" value="PAC"/>
</dbReference>
<dbReference type="Pfam" id="PF00563">
    <property type="entry name" value="EAL"/>
    <property type="match status" value="1"/>
</dbReference>
<dbReference type="PROSITE" id="PS50113">
    <property type="entry name" value="PAC"/>
    <property type="match status" value="1"/>
</dbReference>
<dbReference type="InterPro" id="IPR043128">
    <property type="entry name" value="Rev_trsase/Diguanyl_cyclase"/>
</dbReference>
<dbReference type="InterPro" id="IPR035965">
    <property type="entry name" value="PAS-like_dom_sf"/>
</dbReference>
<dbReference type="PROSITE" id="PS50885">
    <property type="entry name" value="HAMP"/>
    <property type="match status" value="1"/>
</dbReference>
<dbReference type="InterPro" id="IPR029787">
    <property type="entry name" value="Nucleotide_cyclase"/>
</dbReference>
<dbReference type="InterPro" id="IPR035919">
    <property type="entry name" value="EAL_sf"/>
</dbReference>
<feature type="domain" description="PAS" evidence="3">
    <location>
        <begin position="508"/>
        <end position="554"/>
    </location>
</feature>
<dbReference type="Gene3D" id="3.30.450.20">
    <property type="entry name" value="PAS domain"/>
    <property type="match status" value="1"/>
</dbReference>
<dbReference type="PANTHER" id="PTHR44757">
    <property type="entry name" value="DIGUANYLATE CYCLASE DGCP"/>
    <property type="match status" value="1"/>
</dbReference>
<evidence type="ECO:0000256" key="1">
    <source>
        <dbReference type="ARBA" id="ARBA00001946"/>
    </source>
</evidence>
<feature type="domain" description="PAC" evidence="4">
    <location>
        <begin position="581"/>
        <end position="633"/>
    </location>
</feature>
<dbReference type="Gene3D" id="3.20.20.450">
    <property type="entry name" value="EAL domain"/>
    <property type="match status" value="1"/>
</dbReference>
<evidence type="ECO:0000259" key="5">
    <source>
        <dbReference type="PROSITE" id="PS50883"/>
    </source>
</evidence>
<dbReference type="SUPFAM" id="SSF55785">
    <property type="entry name" value="PYP-like sensor domain (PAS domain)"/>
    <property type="match status" value="1"/>
</dbReference>
<dbReference type="SMART" id="SM00052">
    <property type="entry name" value="EAL"/>
    <property type="match status" value="1"/>
</dbReference>
<accession>A0A502KMS7</accession>
<evidence type="ECO:0000259" key="6">
    <source>
        <dbReference type="PROSITE" id="PS50885"/>
    </source>
</evidence>
<sequence length="1082" mass="123999">MILKWKCGLNISKRLKILLLLPWLVILYLGFVQMTQHIAEIKQARQASLSIDISLQIDKLIFELQKERGLTEGFLGQIDKPNKTLLHQQRLKTDQQLAKFTAFNQAIDFEHLQIDTIASQSLILSVYQETITISESLAPQRKNIDERIDLNYFNYYSHFIEQLLRLISQLQVNLQNTEQNRNSLDFINLVRLQEKSGQERGALNGMLTADKVTISQLQQIISYGKLQDQIIADLFAISNNHHQDWLSEQLESESNKHVLDIRMRINEKLLREEYLYKLEHELGYGGLIHHFKNYVIRGETKYSHLFSQHHFEAKEVLAKFKRLPNLTTTEIAGLKVLENTIDQYQMQLAMAKELKSSGQNITFIDNQVRIDDSQAIAAIGHLQQYELNIDSEKWWQVSSERIDLFRGLSDHLSAEMKDLATKQQQKVTNILITYVCLFLAIFVAVLYVSSRSIRIIIDKINYIAQAMKQMQFDHKFNVPLVMHGRDEITDMAVAFNKMLAERIKTESDLKISAQVFEYASEAIMITDDQNKIEIVNPAFCYISGYQPDEVIGKNPSILRSGKHNKVFYQNMWQELEHNNCWQGEIWNKRKSGEIYPEYLSISVVRDASNKPLQYISLFSDITKHKKYEEDIWRQANYDSLTGLPNRSFCLERLNVEIKNLAFTQTHLALLFIDLDRFKYVNDTWGHHCGDELLKLAAKRLNESIRETDIVARFGGDEFVVILSGISKKIDIERVTKNIINSLSIPFHLSDRVDSISHEAVVSASIGITVAPEDGKSVDLLLKNADTAMYQAKDSGRNAYQFFVPSMNKIVTTRMKVEQDLRIAVKQQQFILHYQPVVSLLTGEIIGAEALLRWQHPNKGLIYPDSFISIAEETGLIEPIGKWVIEQACRDLKVWQGMGLNLHVAVNVSSKQCKKSCDTPISTVIQQALQVNNVLAQYLKVEITESLLMDNSQDMIGTLQSIRDLGVAIHMDDFGTGYSSLSYLKQFPIDVLKIDRAFIEGAVDDITDANLVKAVVLIGHSLRLKLVGEGIETKEHLEFLKSLGCDYGQGYFISKPLFFENFITFCQQKNKNSSVIDEQVEIP</sequence>
<dbReference type="SUPFAM" id="SSF141868">
    <property type="entry name" value="EAL domain-like"/>
    <property type="match status" value="1"/>
</dbReference>
<organism evidence="8 9">
    <name type="scientific">Litorilituus lipolyticus</name>
    <dbReference type="NCBI Taxonomy" id="2491017"/>
    <lineage>
        <taxon>Bacteria</taxon>
        <taxon>Pseudomonadati</taxon>
        <taxon>Pseudomonadota</taxon>
        <taxon>Gammaproteobacteria</taxon>
        <taxon>Alteromonadales</taxon>
        <taxon>Colwelliaceae</taxon>
        <taxon>Litorilituus</taxon>
    </lineage>
</organism>
<name>A0A502KMS7_9GAMM</name>
<dbReference type="PROSITE" id="PS50887">
    <property type="entry name" value="GGDEF"/>
    <property type="match status" value="1"/>
</dbReference>
<dbReference type="InterPro" id="IPR003660">
    <property type="entry name" value="HAMP_dom"/>
</dbReference>
<keyword evidence="2" id="KW-1133">Transmembrane helix</keyword>
<dbReference type="NCBIfam" id="TIGR00229">
    <property type="entry name" value="sensory_box"/>
    <property type="match status" value="1"/>
</dbReference>
<evidence type="ECO:0000313" key="8">
    <source>
        <dbReference type="EMBL" id="TPH12524.1"/>
    </source>
</evidence>
<dbReference type="InterPro" id="IPR001633">
    <property type="entry name" value="EAL_dom"/>
</dbReference>
<dbReference type="EMBL" id="SAWY01000040">
    <property type="protein sequence ID" value="TPH12524.1"/>
    <property type="molecule type" value="Genomic_DNA"/>
</dbReference>
<protein>
    <submittedName>
        <fullName evidence="8">EAL domain-containing protein</fullName>
    </submittedName>
</protein>
<evidence type="ECO:0000259" key="3">
    <source>
        <dbReference type="PROSITE" id="PS50112"/>
    </source>
</evidence>
<keyword evidence="2" id="KW-0812">Transmembrane</keyword>
<dbReference type="CDD" id="cd01948">
    <property type="entry name" value="EAL"/>
    <property type="match status" value="1"/>
</dbReference>
<dbReference type="InterPro" id="IPR013587">
    <property type="entry name" value="Nitrate/nitrite_sensing"/>
</dbReference>
<dbReference type="SUPFAM" id="SSF55073">
    <property type="entry name" value="Nucleotide cyclase"/>
    <property type="match status" value="1"/>
</dbReference>
<dbReference type="Pfam" id="PF13426">
    <property type="entry name" value="PAS_9"/>
    <property type="match status" value="1"/>
</dbReference>
<dbReference type="InterPro" id="IPR000700">
    <property type="entry name" value="PAS-assoc_C"/>
</dbReference>
<dbReference type="InterPro" id="IPR052155">
    <property type="entry name" value="Biofilm_reg_signaling"/>
</dbReference>
<dbReference type="PROSITE" id="PS50883">
    <property type="entry name" value="EAL"/>
    <property type="match status" value="1"/>
</dbReference>
<feature type="domain" description="EAL" evidence="5">
    <location>
        <begin position="813"/>
        <end position="1069"/>
    </location>
</feature>
<comment type="caution">
    <text evidence="8">The sequence shown here is derived from an EMBL/GenBank/DDBJ whole genome shotgun (WGS) entry which is preliminary data.</text>
</comment>
<dbReference type="Gene3D" id="6.10.340.10">
    <property type="match status" value="1"/>
</dbReference>
<dbReference type="GO" id="GO:0007165">
    <property type="term" value="P:signal transduction"/>
    <property type="evidence" value="ECO:0007669"/>
    <property type="project" value="InterPro"/>
</dbReference>
<dbReference type="PROSITE" id="PS50112">
    <property type="entry name" value="PAS"/>
    <property type="match status" value="1"/>
</dbReference>
<dbReference type="SMART" id="SM00267">
    <property type="entry name" value="GGDEF"/>
    <property type="match status" value="1"/>
</dbReference>
<dbReference type="AlphaFoldDB" id="A0A502KMS7"/>
<dbReference type="InterPro" id="IPR000160">
    <property type="entry name" value="GGDEF_dom"/>
</dbReference>
<dbReference type="Pfam" id="PF08376">
    <property type="entry name" value="NIT"/>
    <property type="match status" value="1"/>
</dbReference>
<evidence type="ECO:0000313" key="9">
    <source>
        <dbReference type="Proteomes" id="UP000315303"/>
    </source>
</evidence>
<dbReference type="CDD" id="cd06225">
    <property type="entry name" value="HAMP"/>
    <property type="match status" value="1"/>
</dbReference>
<dbReference type="SMART" id="SM00091">
    <property type="entry name" value="PAS"/>
    <property type="match status" value="1"/>
</dbReference>
<reference evidence="8 9" key="1">
    <citation type="submission" date="2019-01" db="EMBL/GenBank/DDBJ databases">
        <title>Litorilituus lipolytica sp. nov., isolated from intertidal sand of the Yellow Sea in China.</title>
        <authorList>
            <person name="Liu A."/>
        </authorList>
    </citation>
    <scope>NUCLEOTIDE SEQUENCE [LARGE SCALE GENOMIC DNA]</scope>
    <source>
        <strain evidence="8 9">RZ04</strain>
    </source>
</reference>
<feature type="transmembrane region" description="Helical" evidence="2">
    <location>
        <begin position="431"/>
        <end position="449"/>
    </location>
</feature>
<evidence type="ECO:0000256" key="2">
    <source>
        <dbReference type="SAM" id="Phobius"/>
    </source>
</evidence>